<name>V4Q8J4_9CAUL</name>
<protein>
    <recommendedName>
        <fullName evidence="4">DUF1700 domain-containing protein</fullName>
    </recommendedName>
</protein>
<dbReference type="Proteomes" id="UP000017837">
    <property type="component" value="Unassembled WGS sequence"/>
</dbReference>
<dbReference type="OrthoDB" id="7172368at2"/>
<feature type="transmembrane region" description="Helical" evidence="1">
    <location>
        <begin position="96"/>
        <end position="121"/>
    </location>
</feature>
<keyword evidence="1" id="KW-1133">Transmembrane helix</keyword>
<feature type="transmembrane region" description="Helical" evidence="1">
    <location>
        <begin position="128"/>
        <end position="144"/>
    </location>
</feature>
<comment type="caution">
    <text evidence="2">The sequence shown here is derived from an EMBL/GenBank/DDBJ whole genome shotgun (WGS) entry which is preliminary data.</text>
</comment>
<organism evidence="2 3">
    <name type="scientific">Asticcacaulis benevestitus DSM 16100 = ATCC BAA-896</name>
    <dbReference type="NCBI Taxonomy" id="1121022"/>
    <lineage>
        <taxon>Bacteria</taxon>
        <taxon>Pseudomonadati</taxon>
        <taxon>Pseudomonadota</taxon>
        <taxon>Alphaproteobacteria</taxon>
        <taxon>Caulobacterales</taxon>
        <taxon>Caulobacteraceae</taxon>
        <taxon>Asticcacaulis</taxon>
    </lineage>
</organism>
<dbReference type="eggNOG" id="COG4709">
    <property type="taxonomic scope" value="Bacteria"/>
</dbReference>
<keyword evidence="1" id="KW-0472">Membrane</keyword>
<keyword evidence="1" id="KW-0812">Transmembrane</keyword>
<gene>
    <name evidence="2" type="ORF">ABENE_03375</name>
</gene>
<evidence type="ECO:0000313" key="2">
    <source>
        <dbReference type="EMBL" id="ESQ94145.1"/>
    </source>
</evidence>
<evidence type="ECO:0000256" key="1">
    <source>
        <dbReference type="SAM" id="Phobius"/>
    </source>
</evidence>
<dbReference type="AlphaFoldDB" id="V4Q8J4"/>
<reference evidence="2 3" key="1">
    <citation type="journal article" date="2014" name="Nature">
        <title>Sequential evolution of bacterial morphology by co-option of a developmental regulator.</title>
        <authorList>
            <person name="Jiang C."/>
            <person name="Brown P.J."/>
            <person name="Ducret A."/>
            <person name="Brun Y.V."/>
        </authorList>
    </citation>
    <scope>NUCLEOTIDE SEQUENCE [LARGE SCALE GENOMIC DNA]</scope>
    <source>
        <strain evidence="2 3">DSM 16100</strain>
    </source>
</reference>
<dbReference type="PATRIC" id="fig|1121022.4.peg.669"/>
<sequence length="190" mass="20369">MGAQDKSDIETWLGYLEDVLTPLPASEREDIVVEARAHLEERIEAGLSASSALAGFGKAEHYARAFLDDHKLNTALDSKRSMTMLKTLISVAGQSLIATVGLIGFLVFGVTTLAAIACILLKIARPEMVGLWIAPDVFVLGAATTRPAAPEMLGNWVYVVLAGLVFFDALLARFSLVLALKGLKGQADRE</sequence>
<feature type="transmembrane region" description="Helical" evidence="1">
    <location>
        <begin position="156"/>
        <end position="180"/>
    </location>
</feature>
<evidence type="ECO:0000313" key="3">
    <source>
        <dbReference type="Proteomes" id="UP000017837"/>
    </source>
</evidence>
<evidence type="ECO:0008006" key="4">
    <source>
        <dbReference type="Google" id="ProtNLM"/>
    </source>
</evidence>
<dbReference type="EMBL" id="AWGB01000005">
    <property type="protein sequence ID" value="ESQ94145.1"/>
    <property type="molecule type" value="Genomic_DNA"/>
</dbReference>
<keyword evidence="3" id="KW-1185">Reference proteome</keyword>
<accession>V4Q8J4</accession>
<dbReference type="STRING" id="1121022.GCA_000376105_01692"/>
<dbReference type="Pfam" id="PF22564">
    <property type="entry name" value="HAAS"/>
    <property type="match status" value="1"/>
</dbReference>
<dbReference type="RefSeq" id="WP_018081360.1">
    <property type="nucleotide sequence ID" value="NZ_AQWM01000005.1"/>
</dbReference>
<proteinExistence type="predicted"/>